<evidence type="ECO:0000256" key="2">
    <source>
        <dbReference type="SAM" id="Phobius"/>
    </source>
</evidence>
<feature type="region of interest" description="Disordered" evidence="1">
    <location>
        <begin position="614"/>
        <end position="639"/>
    </location>
</feature>
<dbReference type="InterPro" id="IPR048834">
    <property type="entry name" value="SpaA_pre-album"/>
</dbReference>
<dbReference type="InterPro" id="IPR047589">
    <property type="entry name" value="DUF11_rpt"/>
</dbReference>
<sequence>MIYRGPQKLLAAIVATAITFLGVGSALAPPALATLPGSPGVAQPGTPVYTETFANQNATASALSILSYMGGTAAANQTYTADTPYTPAGGQCDGWILNSFTPLATSDAGCLRNQPGGWEQIQQMSVALGLAQGQTAAQAASNQALSEYTNSASGNIAAGVQFRTEANTIPAIAGHYYAVSGYFAQVNCHAAHASQTFSLLINGTRQVLSAGLDPCGSSTQPSVQVTKLQSAAYQIPVGTNPSLGLELRNETATGIGNDVAFDLPQIVDVTPQLDKSFTPALIAPGGTSKVTLTITNTDDLKAKNDWSITDTLPAGLTVAGTPNMGGTCVQAAGTNPLEKWAVAGSNTVSVIGGDLAQGMTACTITVDVTAAAEGTYVSGPANIVTNLNPPANATLSVRSPRLALSKALGAPRLSDSHQFTTHIRTGSATGPVISSTANATTAGAGSTIEPNTGVTGEYVANAGTPYYLTESGTNLSGYSNAITCVDANGLQSGLPSGAPFAGSLEIVPRAGADISCVLTSTAHPVPTMECSVSADASDIQQSPVVGDRITYTFASKNTGNVPLTNVSITDPLAGLSALSYTWPGIPGELLPGQTVTATATYGITQEDIDAGHLANSATTTGTPPAGPPLATPPGTTDTPLTQAAAMEFSKSADASAVLHPSVAGDVMTYTFTAKNTGNVTLTDVSIEDPLAGLSALSYSWPGAPGTLLPGETVTAKATYGISQADIDSGHVVNSATTRGTPPSGTPMTPPPGETDTQLTPGAGMRFTKTADASAVGDPAKVGDPITYMFTVKNTENAPLTHVVVNDLMPGLSALVYTWPGDAGILLPGEEVTARATYAVTQADIDAGHVVNTATATGTPPTGPVVATPPASVVVTFPPVGPNQSDGPRDGASRPDGPRDGPGQSDGPREGDGSPLGPSQSEGPLASTGVVHNVLPISLIVVGAGLVLFLSGYRRTRH</sequence>
<dbReference type="eggNOG" id="COG1361">
    <property type="taxonomic scope" value="Bacteria"/>
</dbReference>
<feature type="compositionally biased region" description="Pro residues" evidence="1">
    <location>
        <begin position="743"/>
        <end position="752"/>
    </location>
</feature>
<accession>A1R1H2</accession>
<dbReference type="KEGG" id="aau:AAur_0264"/>
<feature type="region of interest" description="Disordered" evidence="1">
    <location>
        <begin position="875"/>
        <end position="924"/>
    </location>
</feature>
<evidence type="ECO:0000256" key="1">
    <source>
        <dbReference type="SAM" id="MobiDB-lite"/>
    </source>
</evidence>
<feature type="domain" description="DUF7933" evidence="5">
    <location>
        <begin position="271"/>
        <end position="397"/>
    </location>
</feature>
<dbReference type="OrthoDB" id="3584537at2"/>
<feature type="region of interest" description="Disordered" evidence="1">
    <location>
        <begin position="732"/>
        <end position="763"/>
    </location>
</feature>
<dbReference type="AlphaFoldDB" id="A1R1H2"/>
<feature type="domain" description="DUF7507" evidence="4">
    <location>
        <begin position="763"/>
        <end position="866"/>
    </location>
</feature>
<feature type="domain" description="DUF7507" evidence="4">
    <location>
        <begin position="644"/>
        <end position="748"/>
    </location>
</feature>
<dbReference type="InterPro" id="IPR055354">
    <property type="entry name" value="DUF7507"/>
</dbReference>
<proteinExistence type="predicted"/>
<keyword evidence="2" id="KW-0472">Membrane</keyword>
<dbReference type="Proteomes" id="UP000000637">
    <property type="component" value="Chromosome"/>
</dbReference>
<dbReference type="InterPro" id="IPR057693">
    <property type="entry name" value="DUF7933"/>
</dbReference>
<reference evidence="6 7" key="1">
    <citation type="journal article" date="2006" name="PLoS Genet.">
        <title>Secrets of soil survival revealed by the genome sequence of Arthrobacter aurescens TC1.</title>
        <authorList>
            <person name="Mongodin E.F."/>
            <person name="Shapir N."/>
            <person name="Daugherty S.C."/>
            <person name="DeBoy R.T."/>
            <person name="Emerson J.B."/>
            <person name="Shvartzbeyn A."/>
            <person name="Radune D."/>
            <person name="Vamathevan J."/>
            <person name="Riggs F."/>
            <person name="Grinberg V."/>
            <person name="Khouri H."/>
            <person name="Wackett L.P."/>
            <person name="Nelson K.E."/>
            <person name="Sadowsky M.J."/>
        </authorList>
    </citation>
    <scope>NUCLEOTIDE SEQUENCE [LARGE SCALE GENOMIC DNA]</scope>
    <source>
        <strain evidence="6 7">TC1</strain>
    </source>
</reference>
<dbReference type="EMBL" id="CP000474">
    <property type="protein sequence ID" value="ABM09883.1"/>
    <property type="molecule type" value="Genomic_DNA"/>
</dbReference>
<evidence type="ECO:0000259" key="4">
    <source>
        <dbReference type="Pfam" id="PF24346"/>
    </source>
</evidence>
<protein>
    <submittedName>
        <fullName evidence="6">Membrane protein</fullName>
    </submittedName>
</protein>
<dbReference type="RefSeq" id="WP_011773032.1">
    <property type="nucleotide sequence ID" value="NC_008711.1"/>
</dbReference>
<feature type="domain" description="DUF7507" evidence="4">
    <location>
        <begin position="526"/>
        <end position="629"/>
    </location>
</feature>
<dbReference type="PANTHER" id="PTHR34819:SF5">
    <property type="entry name" value="CONSERVED REPEAT DOMAIN PROTEIN"/>
    <property type="match status" value="1"/>
</dbReference>
<keyword evidence="2" id="KW-0812">Transmembrane</keyword>
<dbReference type="Pfam" id="PF24346">
    <property type="entry name" value="DUF7507"/>
    <property type="match status" value="3"/>
</dbReference>
<dbReference type="NCBIfam" id="TIGR01451">
    <property type="entry name" value="B_ant_repeat"/>
    <property type="match status" value="3"/>
</dbReference>
<organism evidence="6 7">
    <name type="scientific">Paenarthrobacter aurescens (strain TC1)</name>
    <dbReference type="NCBI Taxonomy" id="290340"/>
    <lineage>
        <taxon>Bacteria</taxon>
        <taxon>Bacillati</taxon>
        <taxon>Actinomycetota</taxon>
        <taxon>Actinomycetes</taxon>
        <taxon>Micrococcales</taxon>
        <taxon>Micrococcaceae</taxon>
        <taxon>Paenarthrobacter</taxon>
    </lineage>
</organism>
<evidence type="ECO:0000259" key="5">
    <source>
        <dbReference type="Pfam" id="PF25564"/>
    </source>
</evidence>
<dbReference type="PANTHER" id="PTHR34819">
    <property type="entry name" value="LARGE CYSTEINE-RICH PERIPLASMIC PROTEIN OMCB"/>
    <property type="match status" value="1"/>
</dbReference>
<dbReference type="HOGENOM" id="CLU_308298_0_0_11"/>
<dbReference type="STRING" id="290340.AAur_0264"/>
<dbReference type="Pfam" id="PF20674">
    <property type="entry name" value="SpaA_3"/>
    <property type="match status" value="1"/>
</dbReference>
<dbReference type="Pfam" id="PF25564">
    <property type="entry name" value="DUF7933"/>
    <property type="match status" value="1"/>
</dbReference>
<evidence type="ECO:0000259" key="3">
    <source>
        <dbReference type="Pfam" id="PF20674"/>
    </source>
</evidence>
<feature type="domain" description="SpaA-like prealbumin fold" evidence="3">
    <location>
        <begin position="402"/>
        <end position="521"/>
    </location>
</feature>
<keyword evidence="2" id="KW-1133">Transmembrane helix</keyword>
<evidence type="ECO:0000313" key="6">
    <source>
        <dbReference type="EMBL" id="ABM09883.1"/>
    </source>
</evidence>
<gene>
    <name evidence="6" type="ordered locus">AAur_0264</name>
</gene>
<feature type="transmembrane region" description="Helical" evidence="2">
    <location>
        <begin position="933"/>
        <end position="952"/>
    </location>
</feature>
<evidence type="ECO:0000313" key="7">
    <source>
        <dbReference type="Proteomes" id="UP000000637"/>
    </source>
</evidence>
<dbReference type="InterPro" id="IPR051172">
    <property type="entry name" value="Chlamydia_OmcB"/>
</dbReference>
<name>A1R1H2_PAEAT</name>
<keyword evidence="7" id="KW-1185">Reference proteome</keyword>
<feature type="compositionally biased region" description="Basic and acidic residues" evidence="1">
    <location>
        <begin position="886"/>
        <end position="898"/>
    </location>
</feature>